<proteinExistence type="predicted"/>
<evidence type="ECO:0000313" key="3">
    <source>
        <dbReference type="Proteomes" id="UP001530377"/>
    </source>
</evidence>
<reference evidence="2 3" key="1">
    <citation type="submission" date="2024-10" db="EMBL/GenBank/DDBJ databases">
        <title>Updated reference genomes for cyclostephanoid diatoms.</title>
        <authorList>
            <person name="Roberts W.R."/>
            <person name="Alverson A.J."/>
        </authorList>
    </citation>
    <scope>NUCLEOTIDE SEQUENCE [LARGE SCALE GENOMIC DNA]</scope>
    <source>
        <strain evidence="2 3">AJA228-03</strain>
    </source>
</reference>
<name>A0ABD3RYK0_9STRA</name>
<dbReference type="EMBL" id="JALLPB020000109">
    <property type="protein sequence ID" value="KAL3817319.1"/>
    <property type="molecule type" value="Genomic_DNA"/>
</dbReference>
<dbReference type="Proteomes" id="UP001530377">
    <property type="component" value="Unassembled WGS sequence"/>
</dbReference>
<dbReference type="AlphaFoldDB" id="A0ABD3RYK0"/>
<evidence type="ECO:0000313" key="2">
    <source>
        <dbReference type="EMBL" id="KAL3817319.1"/>
    </source>
</evidence>
<organism evidence="2 3">
    <name type="scientific">Cyclostephanos tholiformis</name>
    <dbReference type="NCBI Taxonomy" id="382380"/>
    <lineage>
        <taxon>Eukaryota</taxon>
        <taxon>Sar</taxon>
        <taxon>Stramenopiles</taxon>
        <taxon>Ochrophyta</taxon>
        <taxon>Bacillariophyta</taxon>
        <taxon>Coscinodiscophyceae</taxon>
        <taxon>Thalassiosirophycidae</taxon>
        <taxon>Stephanodiscales</taxon>
        <taxon>Stephanodiscaceae</taxon>
        <taxon>Cyclostephanos</taxon>
    </lineage>
</organism>
<feature type="region of interest" description="Disordered" evidence="1">
    <location>
        <begin position="106"/>
        <end position="133"/>
    </location>
</feature>
<accession>A0ABD3RYK0</accession>
<comment type="caution">
    <text evidence="2">The sequence shown here is derived from an EMBL/GenBank/DDBJ whole genome shotgun (WGS) entry which is preliminary data.</text>
</comment>
<feature type="compositionally biased region" description="Basic and acidic residues" evidence="1">
    <location>
        <begin position="235"/>
        <end position="248"/>
    </location>
</feature>
<evidence type="ECO:0000256" key="1">
    <source>
        <dbReference type="SAM" id="MobiDB-lite"/>
    </source>
</evidence>
<feature type="region of interest" description="Disordered" evidence="1">
    <location>
        <begin position="1"/>
        <end position="23"/>
    </location>
</feature>
<keyword evidence="3" id="KW-1185">Reference proteome</keyword>
<sequence length="579" mass="61569">MPPPRSTPLAIAHPPVATSSSMTTPMCEDYGFPSSSNHACSSPQSSLESTVSTCASRQVPLTVLSRDGSPVVQRSSAWPSAAASSPLIRSLDNASLPQTAMMPTTLPSLHRSEDAGNTPRGAAKTTGLPLPKIRLTPRGGGHGLSLVHSPIMLEENDCDDHTHYGLRPTFPTKFSPIPPVGIDHPPLRSASLSSFGMGDDEVIAEMDSLLDRFGHHKASADHIQGCDLLPPHGSLPEDKADPSTRLTEEGEAVDGLDRVESEEAEMVALLNHDPTSPRRNHHCFHSRPMPSITLNLETIEGQHGLSLSKSPSFLPRPVPFVQGGTRSLFDTTKDPIEGILLADAIAEAAKSNEPLTDDEGSEFEGNHSDFLLSLPLSDHRSGDSHVAPLSSVPSLDLPQAETNLMTVRRRYSFRPRRPSVDSADVLGDPWDAIGGHVPSGAVVQEGLNKRAFSDAALRDSPSAPSSMELATSVPKYSRPNASDSDAVMLMGLGPSPSAAACSLLSMSSLCGLNIIHEMSDPSFHASTPQLPLSESPECAGAAVKLFRSEFSECSLGFSIDSNDGCVYQRDLFTPPVSMD</sequence>
<feature type="region of interest" description="Disordered" evidence="1">
    <location>
        <begin position="458"/>
        <end position="477"/>
    </location>
</feature>
<protein>
    <submittedName>
        <fullName evidence="2">Uncharacterized protein</fullName>
    </submittedName>
</protein>
<feature type="region of interest" description="Disordered" evidence="1">
    <location>
        <begin position="224"/>
        <end position="253"/>
    </location>
</feature>
<gene>
    <name evidence="2" type="ORF">ACHAXA_003942</name>
</gene>